<keyword evidence="3" id="KW-1185">Reference proteome</keyword>
<dbReference type="InterPro" id="IPR003100">
    <property type="entry name" value="PAZ_dom"/>
</dbReference>
<sequence length="159" mass="18658">MKYVVDYFRDAYGFSIQHVHWPCLQLGKSHRRNYMPMEVCKIVEGQRYSRKLNERQITALLKVTCQRPHDREQGILKTVNQNAYDQDPYAKEFGINISTELASIEARILPPPWLKYHEAGRERDCLPQVGQWNMMNKKMVNGGTVANWICINFARNVQD</sequence>
<reference evidence="2" key="1">
    <citation type="submission" date="2022-06" db="EMBL/GenBank/DDBJ databases">
        <title>Uncovering the hologenomic basis of an extraordinary plant invasion.</title>
        <authorList>
            <person name="Bieker V.C."/>
            <person name="Martin M.D."/>
            <person name="Gilbert T."/>
            <person name="Hodgins K."/>
            <person name="Battlay P."/>
            <person name="Petersen B."/>
            <person name="Wilson J."/>
        </authorList>
    </citation>
    <scope>NUCLEOTIDE SEQUENCE</scope>
    <source>
        <strain evidence="2">AA19_3_7</strain>
        <tissue evidence="2">Leaf</tissue>
    </source>
</reference>
<evidence type="ECO:0000313" key="2">
    <source>
        <dbReference type="EMBL" id="KAI7750238.1"/>
    </source>
</evidence>
<organism evidence="2 3">
    <name type="scientific">Ambrosia artemisiifolia</name>
    <name type="common">Common ragweed</name>
    <dbReference type="NCBI Taxonomy" id="4212"/>
    <lineage>
        <taxon>Eukaryota</taxon>
        <taxon>Viridiplantae</taxon>
        <taxon>Streptophyta</taxon>
        <taxon>Embryophyta</taxon>
        <taxon>Tracheophyta</taxon>
        <taxon>Spermatophyta</taxon>
        <taxon>Magnoliopsida</taxon>
        <taxon>eudicotyledons</taxon>
        <taxon>Gunneridae</taxon>
        <taxon>Pentapetalae</taxon>
        <taxon>asterids</taxon>
        <taxon>campanulids</taxon>
        <taxon>Asterales</taxon>
        <taxon>Asteraceae</taxon>
        <taxon>Asteroideae</taxon>
        <taxon>Heliantheae alliance</taxon>
        <taxon>Heliantheae</taxon>
        <taxon>Ambrosia</taxon>
    </lineage>
</organism>
<dbReference type="GO" id="GO:0003723">
    <property type="term" value="F:RNA binding"/>
    <property type="evidence" value="ECO:0007669"/>
    <property type="project" value="InterPro"/>
</dbReference>
<dbReference type="InterPro" id="IPR032472">
    <property type="entry name" value="ArgoL2"/>
</dbReference>
<dbReference type="SUPFAM" id="SSF101690">
    <property type="entry name" value="PAZ domain"/>
    <property type="match status" value="1"/>
</dbReference>
<feature type="domain" description="PAZ" evidence="1">
    <location>
        <begin position="1"/>
        <end position="44"/>
    </location>
</feature>
<accession>A0AAD5GSA8</accession>
<dbReference type="Proteomes" id="UP001206925">
    <property type="component" value="Unassembled WGS sequence"/>
</dbReference>
<dbReference type="Pfam" id="PF02170">
    <property type="entry name" value="PAZ"/>
    <property type="match status" value="1"/>
</dbReference>
<dbReference type="AlphaFoldDB" id="A0AAD5GSA8"/>
<evidence type="ECO:0000313" key="3">
    <source>
        <dbReference type="Proteomes" id="UP001206925"/>
    </source>
</evidence>
<comment type="caution">
    <text evidence="2">The sequence shown here is derived from an EMBL/GenBank/DDBJ whole genome shotgun (WGS) entry which is preliminary data.</text>
</comment>
<dbReference type="Gene3D" id="3.40.50.2300">
    <property type="match status" value="1"/>
</dbReference>
<dbReference type="Gene3D" id="2.170.260.10">
    <property type="entry name" value="paz domain"/>
    <property type="match status" value="1"/>
</dbReference>
<gene>
    <name evidence="2" type="ORF">M8C21_014673</name>
</gene>
<name>A0AAD5GSA8_AMBAR</name>
<dbReference type="PANTHER" id="PTHR22891">
    <property type="entry name" value="EUKARYOTIC TRANSLATION INITIATION FACTOR 2C"/>
    <property type="match status" value="1"/>
</dbReference>
<dbReference type="CDD" id="cd02846">
    <property type="entry name" value="PAZ_argonaute_like"/>
    <property type="match status" value="1"/>
</dbReference>
<feature type="non-terminal residue" evidence="2">
    <location>
        <position position="159"/>
    </location>
</feature>
<dbReference type="Pfam" id="PF16488">
    <property type="entry name" value="ArgoL2"/>
    <property type="match status" value="1"/>
</dbReference>
<dbReference type="InterPro" id="IPR036085">
    <property type="entry name" value="PAZ_dom_sf"/>
</dbReference>
<protein>
    <recommendedName>
        <fullName evidence="1">PAZ domain-containing protein</fullName>
    </recommendedName>
</protein>
<evidence type="ECO:0000259" key="1">
    <source>
        <dbReference type="PROSITE" id="PS50821"/>
    </source>
</evidence>
<dbReference type="EMBL" id="JAMZMK010006183">
    <property type="protein sequence ID" value="KAI7750238.1"/>
    <property type="molecule type" value="Genomic_DNA"/>
</dbReference>
<proteinExistence type="predicted"/>
<dbReference type="PROSITE" id="PS50821">
    <property type="entry name" value="PAZ"/>
    <property type="match status" value="1"/>
</dbReference>